<keyword evidence="2" id="KW-1185">Reference proteome</keyword>
<dbReference type="AlphaFoldDB" id="A0A560WEU1"/>
<dbReference type="SUPFAM" id="SSF56784">
    <property type="entry name" value="HAD-like"/>
    <property type="match status" value="1"/>
</dbReference>
<dbReference type="NCBIfam" id="TIGR01509">
    <property type="entry name" value="HAD-SF-IA-v3"/>
    <property type="match status" value="1"/>
</dbReference>
<sequence length="229" mass="23791">MSQASELTERTFAAVIFDNDGTLVDSTGSVERSWLRWAMEHDIDPDRLAGHHGMPASAIIASVAPDLDPEAAQARIDELELGDTDGVVALPGAAEAIATLAGEADRQAGRRPLCTIATSATTDLARVRLDAAGIDVPEHLVTIDDVERGKPHPDPYLLAAQRLGADPGDCLVVEDAPSGVAAARAAGCAVLAVTTTTAAEDLSDADLVVDSLADVAFAISDGRVHITRR</sequence>
<protein>
    <submittedName>
        <fullName evidence="1">Sugar-phosphatase</fullName>
    </submittedName>
</protein>
<dbReference type="GO" id="GO:0050308">
    <property type="term" value="F:sugar-phosphatase activity"/>
    <property type="evidence" value="ECO:0007669"/>
    <property type="project" value="TreeGrafter"/>
</dbReference>
<dbReference type="PANTHER" id="PTHR43481">
    <property type="entry name" value="FRUCTOSE-1-PHOSPHATE PHOSPHATASE"/>
    <property type="match status" value="1"/>
</dbReference>
<dbReference type="SFLD" id="SFLDG01129">
    <property type="entry name" value="C1.5:_HAD__Beta-PGM__Phosphata"/>
    <property type="match status" value="1"/>
</dbReference>
<dbReference type="InterPro" id="IPR051806">
    <property type="entry name" value="HAD-like_SPP"/>
</dbReference>
<reference evidence="1 2" key="1">
    <citation type="submission" date="2019-06" db="EMBL/GenBank/DDBJ databases">
        <title>Sequencing the genomes of 1000 actinobacteria strains.</title>
        <authorList>
            <person name="Klenk H.-P."/>
        </authorList>
    </citation>
    <scope>NUCLEOTIDE SEQUENCE [LARGE SCALE GENOMIC DNA]</scope>
    <source>
        <strain evidence="1 2">DSM 18935</strain>
    </source>
</reference>
<dbReference type="PRINTS" id="PR00413">
    <property type="entry name" value="HADHALOGNASE"/>
</dbReference>
<accession>A0A560WEU1</accession>
<dbReference type="InterPro" id="IPR006439">
    <property type="entry name" value="HAD-SF_hydro_IA"/>
</dbReference>
<dbReference type="Gene3D" id="3.40.50.1000">
    <property type="entry name" value="HAD superfamily/HAD-like"/>
    <property type="match status" value="1"/>
</dbReference>
<comment type="caution">
    <text evidence="1">The sequence shown here is derived from an EMBL/GenBank/DDBJ whole genome shotgun (WGS) entry which is preliminary data.</text>
</comment>
<dbReference type="PANTHER" id="PTHR43481:SF4">
    <property type="entry name" value="GLYCEROL-1-PHOSPHATE PHOSPHOHYDROLASE 1-RELATED"/>
    <property type="match status" value="1"/>
</dbReference>
<dbReference type="Proteomes" id="UP000315628">
    <property type="component" value="Unassembled WGS sequence"/>
</dbReference>
<evidence type="ECO:0000313" key="1">
    <source>
        <dbReference type="EMBL" id="TWD16034.1"/>
    </source>
</evidence>
<evidence type="ECO:0000313" key="2">
    <source>
        <dbReference type="Proteomes" id="UP000315628"/>
    </source>
</evidence>
<dbReference type="SFLD" id="SFLDS00003">
    <property type="entry name" value="Haloacid_Dehalogenase"/>
    <property type="match status" value="1"/>
</dbReference>
<dbReference type="EMBL" id="VIUW01000002">
    <property type="protein sequence ID" value="TWD16034.1"/>
    <property type="molecule type" value="Genomic_DNA"/>
</dbReference>
<dbReference type="Pfam" id="PF00702">
    <property type="entry name" value="Hydrolase"/>
    <property type="match status" value="1"/>
</dbReference>
<dbReference type="Gene3D" id="1.10.150.240">
    <property type="entry name" value="Putative phosphatase, domain 2"/>
    <property type="match status" value="1"/>
</dbReference>
<proteinExistence type="predicted"/>
<name>A0A560WEU1_9MICO</name>
<dbReference type="InterPro" id="IPR036412">
    <property type="entry name" value="HAD-like_sf"/>
</dbReference>
<dbReference type="InterPro" id="IPR023198">
    <property type="entry name" value="PGP-like_dom2"/>
</dbReference>
<dbReference type="RefSeq" id="WP_170236232.1">
    <property type="nucleotide sequence ID" value="NZ_BAAAYT010000001.1"/>
</dbReference>
<organism evidence="1 2">
    <name type="scientific">Marihabitans asiaticum</name>
    <dbReference type="NCBI Taxonomy" id="415218"/>
    <lineage>
        <taxon>Bacteria</taxon>
        <taxon>Bacillati</taxon>
        <taxon>Actinomycetota</taxon>
        <taxon>Actinomycetes</taxon>
        <taxon>Micrococcales</taxon>
        <taxon>Intrasporangiaceae</taxon>
        <taxon>Marihabitans</taxon>
    </lineage>
</organism>
<gene>
    <name evidence="1" type="ORF">FB557_1575</name>
</gene>
<dbReference type="InterPro" id="IPR023214">
    <property type="entry name" value="HAD_sf"/>
</dbReference>